<name>A0ABT5ZWM4_9ACTN</name>
<dbReference type="Proteomes" id="UP001216579">
    <property type="component" value="Unassembled WGS sequence"/>
</dbReference>
<feature type="compositionally biased region" description="Low complexity" evidence="1">
    <location>
        <begin position="110"/>
        <end position="123"/>
    </location>
</feature>
<keyword evidence="3" id="KW-1185">Reference proteome</keyword>
<accession>A0ABT5ZWM4</accession>
<dbReference type="RefSeq" id="WP_276097031.1">
    <property type="nucleotide sequence ID" value="NZ_JARJBC010000039.1"/>
</dbReference>
<sequence>MNTSFTGTEFYQALVADSVPTPVVLTGMVKTAEKTDAIQFAPGTTCQNWTTLPVSLIERVEPLGQMPCDDHTHPVVRIQLTQPGTAEAAALAMLLHAVQQQRPGCGGSPGKQPGQPPNRAAARPPAPSRPGALHFTIPPGSAAAPQAQCVDGDSWCDQVNNWCYGCCNGTWVPFSFGGCQYGMSYSCNGNLYNAYNCWPIA</sequence>
<dbReference type="EMBL" id="JARJBC010000039">
    <property type="protein sequence ID" value="MDF3294228.1"/>
    <property type="molecule type" value="Genomic_DNA"/>
</dbReference>
<gene>
    <name evidence="2" type="ORF">P3G67_34500</name>
</gene>
<comment type="caution">
    <text evidence="2">The sequence shown here is derived from an EMBL/GenBank/DDBJ whole genome shotgun (WGS) entry which is preliminary data.</text>
</comment>
<organism evidence="2 3">
    <name type="scientific">Streptomyces silvisoli</name>
    <dbReference type="NCBI Taxonomy" id="3034235"/>
    <lineage>
        <taxon>Bacteria</taxon>
        <taxon>Bacillati</taxon>
        <taxon>Actinomycetota</taxon>
        <taxon>Actinomycetes</taxon>
        <taxon>Kitasatosporales</taxon>
        <taxon>Streptomycetaceae</taxon>
        <taxon>Streptomyces</taxon>
    </lineage>
</organism>
<evidence type="ECO:0000313" key="2">
    <source>
        <dbReference type="EMBL" id="MDF3294228.1"/>
    </source>
</evidence>
<evidence type="ECO:0000256" key="1">
    <source>
        <dbReference type="SAM" id="MobiDB-lite"/>
    </source>
</evidence>
<protein>
    <submittedName>
        <fullName evidence="2">Uncharacterized protein</fullName>
    </submittedName>
</protein>
<evidence type="ECO:0000313" key="3">
    <source>
        <dbReference type="Proteomes" id="UP001216579"/>
    </source>
</evidence>
<reference evidence="2 3" key="1">
    <citation type="submission" date="2023-03" db="EMBL/GenBank/DDBJ databases">
        <title>Draft genome sequence of Streptomyces sp. RB6PN23 isolated from peat swamp forest in Thailand.</title>
        <authorList>
            <person name="Klaysubun C."/>
            <person name="Duangmal K."/>
        </authorList>
    </citation>
    <scope>NUCLEOTIDE SEQUENCE [LARGE SCALE GENOMIC DNA]</scope>
    <source>
        <strain evidence="2 3">RB6PN23</strain>
    </source>
</reference>
<proteinExistence type="predicted"/>
<feature type="region of interest" description="Disordered" evidence="1">
    <location>
        <begin position="101"/>
        <end position="132"/>
    </location>
</feature>